<sequence>MCYKEVTYQTNILLYQKKLIEMRILYGKPLNVFAANDVGIWNLV</sequence>
<dbReference type="EMBL" id="BT125126">
    <property type="protein sequence ID" value="ADM07132.1"/>
    <property type="molecule type" value="mRNA"/>
</dbReference>
<reference evidence="1" key="1">
    <citation type="submission" date="2010-08" db="EMBL/GenBank/DDBJ databases">
        <authorList>
            <person name="Carlson J."/>
            <person name="Booth B."/>
            <person name="Frise E."/>
            <person name="Park S."/>
            <person name="Wan K."/>
            <person name="Yu C."/>
            <person name="Celniker S."/>
        </authorList>
    </citation>
    <scope>NUCLEOTIDE SEQUENCE</scope>
    <source>
        <strain evidence="1">Berkeley</strain>
    </source>
</reference>
<accession>D9PTW7</accession>
<protein>
    <submittedName>
        <fullName evidence="1">RE61743p</fullName>
    </submittedName>
</protein>
<name>D9PTW7_DROME</name>
<proteinExistence type="evidence at transcript level"/>
<organism evidence="1">
    <name type="scientific">Drosophila melanogaster</name>
    <name type="common">Fruit fly</name>
    <dbReference type="NCBI Taxonomy" id="7227"/>
    <lineage>
        <taxon>Eukaryota</taxon>
        <taxon>Metazoa</taxon>
        <taxon>Ecdysozoa</taxon>
        <taxon>Arthropoda</taxon>
        <taxon>Hexapoda</taxon>
        <taxon>Insecta</taxon>
        <taxon>Pterygota</taxon>
        <taxon>Neoptera</taxon>
        <taxon>Endopterygota</taxon>
        <taxon>Diptera</taxon>
        <taxon>Brachycera</taxon>
        <taxon>Muscomorpha</taxon>
        <taxon>Ephydroidea</taxon>
        <taxon>Drosophilidae</taxon>
        <taxon>Drosophila</taxon>
        <taxon>Sophophora</taxon>
    </lineage>
</organism>
<evidence type="ECO:0000313" key="1">
    <source>
        <dbReference type="EMBL" id="ADM07132.1"/>
    </source>
</evidence>
<dbReference type="AlphaFoldDB" id="D9PTW7"/>